<name>F2PMT6_TRIEC</name>
<dbReference type="GO" id="GO:0005506">
    <property type="term" value="F:iron ion binding"/>
    <property type="evidence" value="ECO:0007669"/>
    <property type="project" value="InterPro"/>
</dbReference>
<evidence type="ECO:0000256" key="4">
    <source>
        <dbReference type="ARBA" id="ARBA00023136"/>
    </source>
</evidence>
<dbReference type="PANTHER" id="PTHR11863">
    <property type="entry name" value="STEROL DESATURASE"/>
    <property type="match status" value="1"/>
</dbReference>
<evidence type="ECO:0000256" key="5">
    <source>
        <dbReference type="SAM" id="MobiDB-lite"/>
    </source>
</evidence>
<reference evidence="9" key="1">
    <citation type="journal article" date="2012" name="MBio">
        <title>Comparative genome analysis of Trichophyton rubrum and related dermatophytes reveals candidate genes involved in infection.</title>
        <authorList>
            <person name="Martinez D.A."/>
            <person name="Oliver B.G."/>
            <person name="Graeser Y."/>
            <person name="Goldberg J.M."/>
            <person name="Li W."/>
            <person name="Martinez-Rossi N.M."/>
            <person name="Monod M."/>
            <person name="Shelest E."/>
            <person name="Barton R.C."/>
            <person name="Birch E."/>
            <person name="Brakhage A.A."/>
            <person name="Chen Z."/>
            <person name="Gurr S.J."/>
            <person name="Heiman D."/>
            <person name="Heitman J."/>
            <person name="Kosti I."/>
            <person name="Rossi A."/>
            <person name="Saif S."/>
            <person name="Samalova M."/>
            <person name="Saunders C.W."/>
            <person name="Shea T."/>
            <person name="Summerbell R.C."/>
            <person name="Xu J."/>
            <person name="Young S."/>
            <person name="Zeng Q."/>
            <person name="Birren B.W."/>
            <person name="Cuomo C.A."/>
            <person name="White T.C."/>
        </authorList>
    </citation>
    <scope>NUCLEOTIDE SEQUENCE [LARGE SCALE GENOMIC DNA]</scope>
    <source>
        <strain evidence="9">ATCC MYA-4606 / CBS 127.97</strain>
    </source>
</reference>
<organism evidence="8 9">
    <name type="scientific">Trichophyton equinum (strain ATCC MYA-4606 / CBS 127.97)</name>
    <name type="common">Horse ringworm fungus</name>
    <dbReference type="NCBI Taxonomy" id="559882"/>
    <lineage>
        <taxon>Eukaryota</taxon>
        <taxon>Fungi</taxon>
        <taxon>Dikarya</taxon>
        <taxon>Ascomycota</taxon>
        <taxon>Pezizomycotina</taxon>
        <taxon>Eurotiomycetes</taxon>
        <taxon>Eurotiomycetidae</taxon>
        <taxon>Onygenales</taxon>
        <taxon>Arthrodermataceae</taxon>
        <taxon>Trichophyton</taxon>
    </lineage>
</organism>
<accession>F2PMT6</accession>
<keyword evidence="9" id="KW-1185">Reference proteome</keyword>
<keyword evidence="4 6" id="KW-0472">Membrane</keyword>
<dbReference type="OrthoDB" id="408954at2759"/>
<comment type="subcellular location">
    <subcellularLocation>
        <location evidence="1">Membrane</location>
    </subcellularLocation>
</comment>
<dbReference type="HOGENOM" id="CLU_047036_4_0_1"/>
<dbReference type="InterPro" id="IPR006694">
    <property type="entry name" value="Fatty_acid_hydroxylase"/>
</dbReference>
<dbReference type="Pfam" id="PF04116">
    <property type="entry name" value="FA_hydroxylase"/>
    <property type="match status" value="1"/>
</dbReference>
<keyword evidence="2 6" id="KW-0812">Transmembrane</keyword>
<dbReference type="InterPro" id="IPR050307">
    <property type="entry name" value="Sterol_Desaturase_Related"/>
</dbReference>
<dbReference type="AlphaFoldDB" id="F2PMT6"/>
<dbReference type="GO" id="GO:0016491">
    <property type="term" value="F:oxidoreductase activity"/>
    <property type="evidence" value="ECO:0007669"/>
    <property type="project" value="InterPro"/>
</dbReference>
<evidence type="ECO:0000256" key="3">
    <source>
        <dbReference type="ARBA" id="ARBA00022989"/>
    </source>
</evidence>
<evidence type="ECO:0000313" key="9">
    <source>
        <dbReference type="Proteomes" id="UP000009169"/>
    </source>
</evidence>
<feature type="region of interest" description="Disordered" evidence="5">
    <location>
        <begin position="264"/>
        <end position="296"/>
    </location>
</feature>
<dbReference type="GO" id="GO:0016020">
    <property type="term" value="C:membrane"/>
    <property type="evidence" value="ECO:0007669"/>
    <property type="project" value="UniProtKB-SubCell"/>
</dbReference>
<gene>
    <name evidence="8" type="ORF">TEQG_02242</name>
</gene>
<dbReference type="Proteomes" id="UP000009169">
    <property type="component" value="Unassembled WGS sequence"/>
</dbReference>
<dbReference type="eggNOG" id="ENOG502RYAA">
    <property type="taxonomic scope" value="Eukaryota"/>
</dbReference>
<evidence type="ECO:0000313" key="8">
    <source>
        <dbReference type="EMBL" id="EGE03204.1"/>
    </source>
</evidence>
<dbReference type="EMBL" id="DS995726">
    <property type="protein sequence ID" value="EGE03204.1"/>
    <property type="molecule type" value="Genomic_DNA"/>
</dbReference>
<protein>
    <submittedName>
        <fullName evidence="8">Sterol desaturase</fullName>
    </submittedName>
</protein>
<sequence length="296" mass="33467">MGALLSIPVLSYLLIPSMSSYGTSLNLIFFYLTWTTLVLSHGPLKVELVGTTAVYGKDGLPQGKKKKYGSSELKVAGWAIFNLILGIAAQGLIEFVLTRVLGVKSRLKVTTKLPLPWDIIKGVGRALIIRETLQYLVHRYALHSWTPFQQHHNDWYHSIHTPYPLTAHYDHPVAYLLWHFLPTFLPAAAFRCHLLTYMLYLSIVSLEETFAHSGYKPMPTSFFIGGIARRVDLHLLHGGHGNYAPLGIMDWLFGTSIGDELEDDIPEQSNGESIAEKLVEKKPRRSHRRKTRENVH</sequence>
<feature type="domain" description="Fatty acid hydroxylase" evidence="7">
    <location>
        <begin position="126"/>
        <end position="255"/>
    </location>
</feature>
<proteinExistence type="predicted"/>
<evidence type="ECO:0000259" key="7">
    <source>
        <dbReference type="Pfam" id="PF04116"/>
    </source>
</evidence>
<evidence type="ECO:0000256" key="1">
    <source>
        <dbReference type="ARBA" id="ARBA00004370"/>
    </source>
</evidence>
<keyword evidence="3 6" id="KW-1133">Transmembrane helix</keyword>
<dbReference type="GO" id="GO:0008610">
    <property type="term" value="P:lipid biosynthetic process"/>
    <property type="evidence" value="ECO:0007669"/>
    <property type="project" value="InterPro"/>
</dbReference>
<dbReference type="VEuPathDB" id="FungiDB:TEQG_02242"/>
<evidence type="ECO:0000256" key="6">
    <source>
        <dbReference type="SAM" id="Phobius"/>
    </source>
</evidence>
<feature type="transmembrane region" description="Helical" evidence="6">
    <location>
        <begin position="75"/>
        <end position="97"/>
    </location>
</feature>
<feature type="transmembrane region" description="Helical" evidence="6">
    <location>
        <begin position="12"/>
        <end position="34"/>
    </location>
</feature>
<feature type="compositionally biased region" description="Basic residues" evidence="5">
    <location>
        <begin position="282"/>
        <end position="296"/>
    </location>
</feature>
<evidence type="ECO:0000256" key="2">
    <source>
        <dbReference type="ARBA" id="ARBA00022692"/>
    </source>
</evidence>